<dbReference type="Proteomes" id="UP000675781">
    <property type="component" value="Unassembled WGS sequence"/>
</dbReference>
<proteinExistence type="predicted"/>
<dbReference type="RefSeq" id="WP_212529576.1">
    <property type="nucleotide sequence ID" value="NZ_JAGSOG010000081.1"/>
</dbReference>
<dbReference type="PANTHER" id="PTHR46082">
    <property type="entry name" value="ATP/GTP-BINDING PROTEIN-RELATED"/>
    <property type="match status" value="1"/>
</dbReference>
<accession>A0A941IU35</accession>
<dbReference type="InterPro" id="IPR011990">
    <property type="entry name" value="TPR-like_helical_dom_sf"/>
</dbReference>
<organism evidence="1 2">
    <name type="scientific">Actinospica durhamensis</name>
    <dbReference type="NCBI Taxonomy" id="1508375"/>
    <lineage>
        <taxon>Bacteria</taxon>
        <taxon>Bacillati</taxon>
        <taxon>Actinomycetota</taxon>
        <taxon>Actinomycetes</taxon>
        <taxon>Catenulisporales</taxon>
        <taxon>Actinospicaceae</taxon>
        <taxon>Actinospica</taxon>
    </lineage>
</organism>
<dbReference type="InterPro" id="IPR027417">
    <property type="entry name" value="P-loop_NTPase"/>
</dbReference>
<dbReference type="PANTHER" id="PTHR46082:SF6">
    <property type="entry name" value="AAA+ ATPASE DOMAIN-CONTAINING PROTEIN-RELATED"/>
    <property type="match status" value="1"/>
</dbReference>
<name>A0A941IU35_9ACTN</name>
<keyword evidence="2" id="KW-1185">Reference proteome</keyword>
<dbReference type="SUPFAM" id="SSF48452">
    <property type="entry name" value="TPR-like"/>
    <property type="match status" value="2"/>
</dbReference>
<reference evidence="1" key="1">
    <citation type="submission" date="2021-04" db="EMBL/GenBank/DDBJ databases">
        <title>Genome based classification of Actinospica acidithermotolerans sp. nov., an actinobacterium isolated from an Indonesian hot spring.</title>
        <authorList>
            <person name="Kusuma A.B."/>
            <person name="Putra K.E."/>
            <person name="Nafisah S."/>
            <person name="Loh J."/>
            <person name="Nouioui I."/>
            <person name="Goodfellow M."/>
        </authorList>
    </citation>
    <scope>NUCLEOTIDE SEQUENCE</scope>
    <source>
        <strain evidence="1">CSCA 57</strain>
    </source>
</reference>
<comment type="caution">
    <text evidence="1">The sequence shown here is derived from an EMBL/GenBank/DDBJ whole genome shotgun (WGS) entry which is preliminary data.</text>
</comment>
<evidence type="ECO:0000313" key="1">
    <source>
        <dbReference type="EMBL" id="MBR7835061.1"/>
    </source>
</evidence>
<dbReference type="AlphaFoldDB" id="A0A941IU35"/>
<dbReference type="EMBL" id="JAGSOG010000081">
    <property type="protein sequence ID" value="MBR7835061.1"/>
    <property type="molecule type" value="Genomic_DNA"/>
</dbReference>
<dbReference type="Pfam" id="PF13374">
    <property type="entry name" value="TPR_10"/>
    <property type="match status" value="4"/>
</dbReference>
<sequence length="661" mass="71811">MTSLGAAAGRDVVLGGGGPNIRTVNNLFYPREEQRPQSSDEAGSARRKVVSLGSHFGGFVGRDALLAHLREVFDQEPVAPRGRVLCGTGGVGKTSLAVEYGYRNAHQYRVIWRINAERQSSWDAQFGELAKALGVPESSDNAYERVEAHLGRMDGRWLLILDNITDSTAADILMPRAGHGDVIITSQQLTWPDGWAVSVPMLDRTTAIGLLLANTKDQDEHAAGQLADELGSLPLALAQAAGFLRSTGWPVTAYLSLLKTDRIRMLARTTPGGKAVAGAWTAAIERLAFDNPSAVTLLRLFAFLAPDAIPVTRLLPPETRLWSGTPPKIAGQLRVVIHDRLAQAEALSGLTEYHLITPTEVGIVSVHRLIQAITRDAMPQDEQDAWRRTAAFLVSTALAHKPNDAISARDQCAIMLTHQEHIQGPDHPHTLSTRHNLAQWTGRAGDTISARDMLTALLPDRERILGPEHPHTLATRQGLAQWTGEAGDSTSAREMYATLVPAFERTQGPEHPKTLATRHNLAQWTGRVGNTVGARDMLAVLLPVCVRVLGSEHPSALTTRHNLAQWTGEAGDPATARDMYAALLPEREDALGREHPDTLATRSNFAWWTGNAGDPIAARDMYSTLLLDYERILGPEHPHAIAARSNLAWWAQETGADLGGL</sequence>
<dbReference type="Gene3D" id="3.40.50.300">
    <property type="entry name" value="P-loop containing nucleotide triphosphate hydrolases"/>
    <property type="match status" value="1"/>
</dbReference>
<dbReference type="InterPro" id="IPR053137">
    <property type="entry name" value="NLR-like"/>
</dbReference>
<protein>
    <submittedName>
        <fullName evidence="1">Tetratricopeptide repeat protein</fullName>
    </submittedName>
</protein>
<gene>
    <name evidence="1" type="ORF">KDL01_17430</name>
</gene>
<evidence type="ECO:0000313" key="2">
    <source>
        <dbReference type="Proteomes" id="UP000675781"/>
    </source>
</evidence>
<dbReference type="SUPFAM" id="SSF52540">
    <property type="entry name" value="P-loop containing nucleoside triphosphate hydrolases"/>
    <property type="match status" value="1"/>
</dbReference>
<dbReference type="Gene3D" id="1.25.40.10">
    <property type="entry name" value="Tetratricopeptide repeat domain"/>
    <property type="match status" value="1"/>
</dbReference>